<sequence length="161" mass="16401">MASDNSSFKALTEWWDNAKDDIGDWFGQHFATVEKPQDSSYQSSKAIALGAGFKANVGMISQVQEAFSVYTAGPVVNVTLGGLALFPTTSAICTASTNINASWSWGTTSLGATGVGVGCTLSSASEGAAGTEAIASKNVLVLTAQNKAAMASLIPGIDISA</sequence>
<evidence type="ECO:0000313" key="2">
    <source>
        <dbReference type="Proteomes" id="UP001595528"/>
    </source>
</evidence>
<dbReference type="EMBL" id="JBHRTR010000049">
    <property type="protein sequence ID" value="MFC3230836.1"/>
    <property type="molecule type" value="Genomic_DNA"/>
</dbReference>
<keyword evidence="2" id="KW-1185">Reference proteome</keyword>
<name>A0ABV7L833_9PROT</name>
<evidence type="ECO:0000313" key="1">
    <source>
        <dbReference type="EMBL" id="MFC3230836.1"/>
    </source>
</evidence>
<organism evidence="1 2">
    <name type="scientific">Marinibaculum pumilum</name>
    <dbReference type="NCBI Taxonomy" id="1766165"/>
    <lineage>
        <taxon>Bacteria</taxon>
        <taxon>Pseudomonadati</taxon>
        <taxon>Pseudomonadota</taxon>
        <taxon>Alphaproteobacteria</taxon>
        <taxon>Rhodospirillales</taxon>
        <taxon>Rhodospirillaceae</taxon>
        <taxon>Marinibaculum</taxon>
    </lineage>
</organism>
<accession>A0ABV7L833</accession>
<dbReference type="RefSeq" id="WP_379906293.1">
    <property type="nucleotide sequence ID" value="NZ_JBHRTR010000049.1"/>
</dbReference>
<dbReference type="Proteomes" id="UP001595528">
    <property type="component" value="Unassembled WGS sequence"/>
</dbReference>
<protein>
    <submittedName>
        <fullName evidence="1">Uncharacterized protein</fullName>
    </submittedName>
</protein>
<proteinExistence type="predicted"/>
<gene>
    <name evidence="1" type="ORF">ACFOGJ_26565</name>
</gene>
<comment type="caution">
    <text evidence="1">The sequence shown here is derived from an EMBL/GenBank/DDBJ whole genome shotgun (WGS) entry which is preliminary data.</text>
</comment>
<reference evidence="2" key="1">
    <citation type="journal article" date="2019" name="Int. J. Syst. Evol. Microbiol.">
        <title>The Global Catalogue of Microorganisms (GCM) 10K type strain sequencing project: providing services to taxonomists for standard genome sequencing and annotation.</title>
        <authorList>
            <consortium name="The Broad Institute Genomics Platform"/>
            <consortium name="The Broad Institute Genome Sequencing Center for Infectious Disease"/>
            <person name="Wu L."/>
            <person name="Ma J."/>
        </authorList>
    </citation>
    <scope>NUCLEOTIDE SEQUENCE [LARGE SCALE GENOMIC DNA]</scope>
    <source>
        <strain evidence="2">KCTC 42964</strain>
    </source>
</reference>